<proteinExistence type="predicted"/>
<evidence type="ECO:0000313" key="2">
    <source>
        <dbReference type="Proteomes" id="UP001145114"/>
    </source>
</evidence>
<reference evidence="1" key="1">
    <citation type="submission" date="2022-06" db="EMBL/GenBank/DDBJ databases">
        <title>Phylogenomic reconstructions and comparative analyses of Kickxellomycotina fungi.</title>
        <authorList>
            <person name="Reynolds N.K."/>
            <person name="Stajich J.E."/>
            <person name="Barry K."/>
            <person name="Grigoriev I.V."/>
            <person name="Crous P."/>
            <person name="Smith M.E."/>
        </authorList>
    </citation>
    <scope>NUCLEOTIDE SEQUENCE</scope>
    <source>
        <strain evidence="1">RSA 2271</strain>
    </source>
</reference>
<gene>
    <name evidence="1" type="ORF">EV182_004589</name>
</gene>
<name>A0ACC1HNQ4_9FUNG</name>
<organism evidence="1 2">
    <name type="scientific">Spiromyces aspiralis</name>
    <dbReference type="NCBI Taxonomy" id="68401"/>
    <lineage>
        <taxon>Eukaryota</taxon>
        <taxon>Fungi</taxon>
        <taxon>Fungi incertae sedis</taxon>
        <taxon>Zoopagomycota</taxon>
        <taxon>Kickxellomycotina</taxon>
        <taxon>Kickxellomycetes</taxon>
        <taxon>Kickxellales</taxon>
        <taxon>Kickxellaceae</taxon>
        <taxon>Spiromyces</taxon>
    </lineage>
</organism>
<keyword evidence="2" id="KW-1185">Reference proteome</keyword>
<dbReference type="Proteomes" id="UP001145114">
    <property type="component" value="Unassembled WGS sequence"/>
</dbReference>
<protein>
    <submittedName>
        <fullName evidence="1">Uncharacterized protein</fullName>
    </submittedName>
</protein>
<accession>A0ACC1HNQ4</accession>
<comment type="caution">
    <text evidence="1">The sequence shown here is derived from an EMBL/GenBank/DDBJ whole genome shotgun (WGS) entry which is preliminary data.</text>
</comment>
<evidence type="ECO:0000313" key="1">
    <source>
        <dbReference type="EMBL" id="KAJ1678193.1"/>
    </source>
</evidence>
<dbReference type="EMBL" id="JAMZIH010001445">
    <property type="protein sequence ID" value="KAJ1678193.1"/>
    <property type="molecule type" value="Genomic_DNA"/>
</dbReference>
<sequence length="119" mass="12577">MGAPSSSTLHPPSRLPMHPNQPEALFSPTTLFVRLPTTVCRRAGPGPPRAAGPSDDSNGPVRSPKYHASAPFTALQPPLSGFPDVPAPASNSKGDHLITPTLPILEQHPQARPLPHVYC</sequence>